<dbReference type="OrthoDB" id="6238492at2759"/>
<accession>A0A8S9YXT4</accession>
<evidence type="ECO:0000313" key="2">
    <source>
        <dbReference type="EMBL" id="KAF7256578.1"/>
    </source>
</evidence>
<dbReference type="Proteomes" id="UP000822476">
    <property type="component" value="Unassembled WGS sequence"/>
</dbReference>
<dbReference type="AlphaFoldDB" id="A0A8S9YXT4"/>
<keyword evidence="3" id="KW-1185">Reference proteome</keyword>
<gene>
    <name evidence="2" type="ORF">EG68_06109</name>
</gene>
<proteinExistence type="predicted"/>
<comment type="caution">
    <text evidence="2">The sequence shown here is derived from an EMBL/GenBank/DDBJ whole genome shotgun (WGS) entry which is preliminary data.</text>
</comment>
<dbReference type="EMBL" id="JTDE01003003">
    <property type="protein sequence ID" value="KAF7256578.1"/>
    <property type="molecule type" value="Genomic_DNA"/>
</dbReference>
<sequence length="517" mass="58268">MLMSDTFSAALNNQTKNRGSPGEWFAHTADYRESPRQPRVRPEARRIATRNQPHMSTAALAGYAERLRTMPEDEDPMELRPAEFDSEMCPRVRLRTSEAEVIARKSIQTDKWHDFEANLEYSSPVRPYRLGAGEDGQEILKNLTKKQDWFMHNTEPVSRETVSQRSMHTESAFRRRNEDHSWFVHNVAKSGSPVVNSVGQRRVHDDGIEIAVKNRGTIDILHMKKTHQPIQQEPYGCPSKEAQWNSRWSTKGSDMAACLGGLKNEKPQTMDSNEVKNETVNRSATVQMRSAKVRGSDAEQWQIRGYQGSKTLSGEIGVAAKQSKSRSCTRPEAQEFQAKSTGGSQLLNCLRITESSREGMPDDLQTNSVLPSRLRSEEAELAMQRNRGQMEQYLGKQAHSVTQPCGRKVHPRAIRSDEGYETVLKSTGANTKELLTNDTLPPKRTHSGFARLTEEAREMAQRNQQGLVGSLLGGKDQSNVPLVGVEAPAPQRLHYEAIEYAVRNRGDEMRCLIEQSQ</sequence>
<reference evidence="2" key="1">
    <citation type="submission" date="2019-07" db="EMBL/GenBank/DDBJ databases">
        <title>Annotation for the trematode Paragonimus miyazaki's.</title>
        <authorList>
            <person name="Choi Y.-J."/>
        </authorList>
    </citation>
    <scope>NUCLEOTIDE SEQUENCE</scope>
    <source>
        <strain evidence="2">Japan</strain>
    </source>
</reference>
<protein>
    <submittedName>
        <fullName evidence="2">Beta-ketoacyl synthase domain-containing protein</fullName>
    </submittedName>
</protein>
<feature type="compositionally biased region" description="Basic and acidic residues" evidence="1">
    <location>
        <begin position="29"/>
        <end position="42"/>
    </location>
</feature>
<evidence type="ECO:0000313" key="3">
    <source>
        <dbReference type="Proteomes" id="UP000822476"/>
    </source>
</evidence>
<organism evidence="2 3">
    <name type="scientific">Paragonimus skrjabini miyazakii</name>
    <dbReference type="NCBI Taxonomy" id="59628"/>
    <lineage>
        <taxon>Eukaryota</taxon>
        <taxon>Metazoa</taxon>
        <taxon>Spiralia</taxon>
        <taxon>Lophotrochozoa</taxon>
        <taxon>Platyhelminthes</taxon>
        <taxon>Trematoda</taxon>
        <taxon>Digenea</taxon>
        <taxon>Plagiorchiida</taxon>
        <taxon>Troglotremata</taxon>
        <taxon>Troglotrematidae</taxon>
        <taxon>Paragonimus</taxon>
    </lineage>
</organism>
<feature type="region of interest" description="Disordered" evidence="1">
    <location>
        <begin position="12"/>
        <end position="42"/>
    </location>
</feature>
<name>A0A8S9YXT4_9TREM</name>
<evidence type="ECO:0000256" key="1">
    <source>
        <dbReference type="SAM" id="MobiDB-lite"/>
    </source>
</evidence>